<feature type="non-terminal residue" evidence="3">
    <location>
        <position position="268"/>
    </location>
</feature>
<keyword evidence="2" id="KW-1133">Transmembrane helix</keyword>
<reference evidence="3 4" key="1">
    <citation type="submission" date="2020-02" db="EMBL/GenBank/DDBJ databases">
        <title>Draft genome sequence of Haematococcus lacustris strain NIES-144.</title>
        <authorList>
            <person name="Morimoto D."/>
            <person name="Nakagawa S."/>
            <person name="Yoshida T."/>
            <person name="Sawayama S."/>
        </authorList>
    </citation>
    <scope>NUCLEOTIDE SEQUENCE [LARGE SCALE GENOMIC DNA]</scope>
    <source>
        <strain evidence="3 4">NIES-144</strain>
    </source>
</reference>
<sequence>MAGDTTQWWLYTMVALHIVQLHNGGWVRQQAAGSRRTWGMLGEGGAMGRRTQGRSGQLWVQLLVLVSGSPLAVGLWVSGSCKGGCGMSEELRLRLWLYSTCSSLGGVLSPGRTRLLVWAGHQGGKSGARKVGCRVRKGPGCSRAVRLHNWGSASRWPGCPGIGKSRSACSQAASTDASEGRLAGHLAADADSGDEAAGNEEEGLTGDSNGRQAAQRLPGDVSGVGAGRRVECFDQYDPAVVAATKARLLADAEKRAAAAGGGDGTGEE</sequence>
<keyword evidence="2" id="KW-0472">Membrane</keyword>
<proteinExistence type="predicted"/>
<feature type="transmembrane region" description="Helical" evidence="2">
    <location>
        <begin position="58"/>
        <end position="77"/>
    </location>
</feature>
<evidence type="ECO:0000256" key="2">
    <source>
        <dbReference type="SAM" id="Phobius"/>
    </source>
</evidence>
<comment type="caution">
    <text evidence="3">The sequence shown here is derived from an EMBL/GenBank/DDBJ whole genome shotgun (WGS) entry which is preliminary data.</text>
</comment>
<evidence type="ECO:0000313" key="4">
    <source>
        <dbReference type="Proteomes" id="UP000485058"/>
    </source>
</evidence>
<organism evidence="3 4">
    <name type="scientific">Haematococcus lacustris</name>
    <name type="common">Green alga</name>
    <name type="synonym">Haematococcus pluvialis</name>
    <dbReference type="NCBI Taxonomy" id="44745"/>
    <lineage>
        <taxon>Eukaryota</taxon>
        <taxon>Viridiplantae</taxon>
        <taxon>Chlorophyta</taxon>
        <taxon>core chlorophytes</taxon>
        <taxon>Chlorophyceae</taxon>
        <taxon>CS clade</taxon>
        <taxon>Chlamydomonadales</taxon>
        <taxon>Haematococcaceae</taxon>
        <taxon>Haematococcus</taxon>
    </lineage>
</organism>
<dbReference type="EMBL" id="BLLF01001811">
    <property type="protein sequence ID" value="GFH21350.1"/>
    <property type="molecule type" value="Genomic_DNA"/>
</dbReference>
<dbReference type="Proteomes" id="UP000485058">
    <property type="component" value="Unassembled WGS sequence"/>
</dbReference>
<protein>
    <submittedName>
        <fullName evidence="3">Uncharacterized protein</fullName>
    </submittedName>
</protein>
<keyword evidence="4" id="KW-1185">Reference proteome</keyword>
<feature type="compositionally biased region" description="Acidic residues" evidence="1">
    <location>
        <begin position="191"/>
        <end position="204"/>
    </location>
</feature>
<keyword evidence="2" id="KW-0812">Transmembrane</keyword>
<accession>A0A699ZJV7</accession>
<name>A0A699ZJV7_HAELA</name>
<evidence type="ECO:0000313" key="3">
    <source>
        <dbReference type="EMBL" id="GFH21350.1"/>
    </source>
</evidence>
<gene>
    <name evidence="3" type="ORF">HaLaN_18634</name>
</gene>
<feature type="region of interest" description="Disordered" evidence="1">
    <location>
        <begin position="189"/>
        <end position="222"/>
    </location>
</feature>
<dbReference type="AlphaFoldDB" id="A0A699ZJV7"/>
<evidence type="ECO:0000256" key="1">
    <source>
        <dbReference type="SAM" id="MobiDB-lite"/>
    </source>
</evidence>